<gene>
    <name evidence="5" type="primary">yerB</name>
    <name evidence="5" type="ORF">ERS852392_01056</name>
</gene>
<keyword evidence="2" id="KW-0732">Signal</keyword>
<dbReference type="InterPro" id="IPR035328">
    <property type="entry name" value="DUF3048_C"/>
</dbReference>
<evidence type="ECO:0000256" key="2">
    <source>
        <dbReference type="SAM" id="SignalP"/>
    </source>
</evidence>
<dbReference type="InterPro" id="IPR023158">
    <property type="entry name" value="YerB-like_sf"/>
</dbReference>
<keyword evidence="5" id="KW-0449">Lipoprotein</keyword>
<evidence type="ECO:0000313" key="5">
    <source>
        <dbReference type="EMBL" id="CUN67446.1"/>
    </source>
</evidence>
<evidence type="ECO:0000259" key="3">
    <source>
        <dbReference type="Pfam" id="PF11258"/>
    </source>
</evidence>
<dbReference type="PROSITE" id="PS51257">
    <property type="entry name" value="PROKAR_LIPOPROTEIN"/>
    <property type="match status" value="1"/>
</dbReference>
<proteinExistence type="predicted"/>
<evidence type="ECO:0000313" key="6">
    <source>
        <dbReference type="Proteomes" id="UP000095395"/>
    </source>
</evidence>
<dbReference type="Proteomes" id="UP000095395">
    <property type="component" value="Unassembled WGS sequence"/>
</dbReference>
<feature type="domain" description="DUF3048" evidence="4">
    <location>
        <begin position="241"/>
        <end position="353"/>
    </location>
</feature>
<sequence>MKKKSLQLLTILALSLSLTACGKDESSDAPASGNAASDISADVQVEAEATEEEEENHDGMYRSELTNEWIDESLKDQRPIAVMVDNESIALPHYGLTQADVVYEMMNSTANGKITRLMAVVKDWESLEQFGSIRSARPTNFLLAAEWNAVLVHDGGPVYINPYLTEPYTNNMSGGFSRVDNGKSREYTEYICSGDLDKQFASYKYSTTYNDYYEGPHYQFADEKNPVDLSSDSTAVSANEIDLPFPHNKSTLTYNADDQLYYYSEYGKEHVDPQNGNAQLCFKNVLLQSCPYIQYDEHGYMMFYIINTNQKGYYITDGQAIEVTWQKNTATGATTYFDKNGNEITLNTGKTYVGIVPDEDWDDLVIQ</sequence>
<feature type="domain" description="DUF3048" evidence="3">
    <location>
        <begin position="65"/>
        <end position="203"/>
    </location>
</feature>
<dbReference type="RefSeq" id="WP_055301656.1">
    <property type="nucleotide sequence ID" value="NZ_CYYR01000005.1"/>
</dbReference>
<dbReference type="SUPFAM" id="SSF159774">
    <property type="entry name" value="YerB-like"/>
    <property type="match status" value="1"/>
</dbReference>
<organism evidence="5 6">
    <name type="scientific">Roseburia inulinivorans</name>
    <dbReference type="NCBI Taxonomy" id="360807"/>
    <lineage>
        <taxon>Bacteria</taxon>
        <taxon>Bacillati</taxon>
        <taxon>Bacillota</taxon>
        <taxon>Clostridia</taxon>
        <taxon>Lachnospirales</taxon>
        <taxon>Lachnospiraceae</taxon>
        <taxon>Roseburia</taxon>
    </lineage>
</organism>
<feature type="chain" id="PRO_5038551497" evidence="2">
    <location>
        <begin position="21"/>
        <end position="367"/>
    </location>
</feature>
<dbReference type="AlphaFoldDB" id="A0A173YW45"/>
<protein>
    <submittedName>
        <fullName evidence="5">Putative lipoprotein yerB</fullName>
    </submittedName>
</protein>
<accession>A0A173YW45</accession>
<dbReference type="Gene3D" id="3.50.90.10">
    <property type="entry name" value="YerB-like"/>
    <property type="match status" value="1"/>
</dbReference>
<evidence type="ECO:0000259" key="4">
    <source>
        <dbReference type="Pfam" id="PF17479"/>
    </source>
</evidence>
<feature type="region of interest" description="Disordered" evidence="1">
    <location>
        <begin position="23"/>
        <end position="59"/>
    </location>
</feature>
<dbReference type="Pfam" id="PF17479">
    <property type="entry name" value="DUF3048_C"/>
    <property type="match status" value="1"/>
</dbReference>
<feature type="signal peptide" evidence="2">
    <location>
        <begin position="1"/>
        <end position="20"/>
    </location>
</feature>
<evidence type="ECO:0000256" key="1">
    <source>
        <dbReference type="SAM" id="MobiDB-lite"/>
    </source>
</evidence>
<reference evidence="5 6" key="1">
    <citation type="submission" date="2015-09" db="EMBL/GenBank/DDBJ databases">
        <authorList>
            <consortium name="Pathogen Informatics"/>
        </authorList>
    </citation>
    <scope>NUCLEOTIDE SEQUENCE [LARGE SCALE GENOMIC DNA]</scope>
    <source>
        <strain evidence="5 6">2789STDY5608835</strain>
    </source>
</reference>
<dbReference type="Pfam" id="PF11258">
    <property type="entry name" value="DUF3048"/>
    <property type="match status" value="1"/>
</dbReference>
<name>A0A173YW45_9FIRM</name>
<dbReference type="EMBL" id="CYYR01000005">
    <property type="protein sequence ID" value="CUN67446.1"/>
    <property type="molecule type" value="Genomic_DNA"/>
</dbReference>
<dbReference type="InterPro" id="IPR021416">
    <property type="entry name" value="DUF3048_N"/>
</dbReference>